<keyword evidence="1" id="KW-0812">Transmembrane</keyword>
<keyword evidence="3" id="KW-1185">Reference proteome</keyword>
<dbReference type="Proteomes" id="UP001589716">
    <property type="component" value="Unassembled WGS sequence"/>
</dbReference>
<evidence type="ECO:0000313" key="3">
    <source>
        <dbReference type="Proteomes" id="UP001589716"/>
    </source>
</evidence>
<dbReference type="EMBL" id="JBHMCT010000013">
    <property type="protein sequence ID" value="MFB9556754.1"/>
    <property type="molecule type" value="Genomic_DNA"/>
</dbReference>
<protein>
    <submittedName>
        <fullName evidence="2">Uncharacterized protein</fullName>
    </submittedName>
</protein>
<evidence type="ECO:0000256" key="1">
    <source>
        <dbReference type="SAM" id="Phobius"/>
    </source>
</evidence>
<comment type="caution">
    <text evidence="2">The sequence shown here is derived from an EMBL/GenBank/DDBJ whole genome shotgun (WGS) entry which is preliminary data.</text>
</comment>
<organism evidence="2 3">
    <name type="scientific">Streptomyces roseoviridis</name>
    <dbReference type="NCBI Taxonomy" id="67361"/>
    <lineage>
        <taxon>Bacteria</taxon>
        <taxon>Bacillati</taxon>
        <taxon>Actinomycetota</taxon>
        <taxon>Actinomycetes</taxon>
        <taxon>Kitasatosporales</taxon>
        <taxon>Streptomycetaceae</taxon>
        <taxon>Streptomyces</taxon>
    </lineage>
</organism>
<dbReference type="RefSeq" id="WP_345484798.1">
    <property type="nucleotide sequence ID" value="NZ_BAAAWU010000001.1"/>
</dbReference>
<accession>A0ABV5QUT8</accession>
<gene>
    <name evidence="2" type="ORF">ACFFTP_21495</name>
</gene>
<evidence type="ECO:0000313" key="2">
    <source>
        <dbReference type="EMBL" id="MFB9556754.1"/>
    </source>
</evidence>
<feature type="transmembrane region" description="Helical" evidence="1">
    <location>
        <begin position="83"/>
        <end position="102"/>
    </location>
</feature>
<keyword evidence="1" id="KW-0472">Membrane</keyword>
<proteinExistence type="predicted"/>
<keyword evidence="1" id="KW-1133">Transmembrane helix</keyword>
<reference evidence="2 3" key="1">
    <citation type="submission" date="2024-09" db="EMBL/GenBank/DDBJ databases">
        <authorList>
            <person name="Sun Q."/>
            <person name="Mori K."/>
        </authorList>
    </citation>
    <scope>NUCLEOTIDE SEQUENCE [LARGE SCALE GENOMIC DNA]</scope>
    <source>
        <strain evidence="2 3">JCM 4414</strain>
    </source>
</reference>
<name>A0ABV5QUT8_9ACTN</name>
<feature type="transmembrane region" description="Helical" evidence="1">
    <location>
        <begin position="28"/>
        <end position="49"/>
    </location>
</feature>
<sequence length="120" mass="13186">MTTRHPRHPRPVPSPVETLRARAVRTQGWGLCLLTVAALLWVWCAVLLLTPYETDRGNDCGTLLSGDYHHDEPCYESRDWPELLGLLAASVPFAVAGAAVHARGALTHRLAPLLADLDEK</sequence>